<dbReference type="Gene3D" id="3.40.50.1820">
    <property type="entry name" value="alpha/beta hydrolase"/>
    <property type="match status" value="1"/>
</dbReference>
<protein>
    <submittedName>
        <fullName evidence="3">Carboxylesterase NlhH</fullName>
        <ecNumber evidence="3">3.1.1.1</ecNumber>
    </submittedName>
</protein>
<keyword evidence="4" id="KW-1185">Reference proteome</keyword>
<accession>A0A509E7W6</accession>
<reference evidence="3 4" key="1">
    <citation type="submission" date="2019-06" db="EMBL/GenBank/DDBJ databases">
        <authorList>
            <person name="Rodrigo-Torres L."/>
            <person name="Arahal R. D."/>
            <person name="Lucena T."/>
        </authorList>
    </citation>
    <scope>NUCLEOTIDE SEQUENCE [LARGE SCALE GENOMIC DNA]</scope>
    <source>
        <strain evidence="3 4">SB0023/3</strain>
    </source>
</reference>
<gene>
    <name evidence="3" type="primary">nlhH</name>
    <name evidence="3" type="ORF">MET9862_00220</name>
</gene>
<dbReference type="PANTHER" id="PTHR48081">
    <property type="entry name" value="AB HYDROLASE SUPERFAMILY PROTEIN C4A8.06C"/>
    <property type="match status" value="1"/>
</dbReference>
<evidence type="ECO:0000313" key="3">
    <source>
        <dbReference type="EMBL" id="VUD69665.1"/>
    </source>
</evidence>
<dbReference type="Proteomes" id="UP000410984">
    <property type="component" value="Unassembled WGS sequence"/>
</dbReference>
<dbReference type="GO" id="GO:0106435">
    <property type="term" value="F:carboxylesterase activity"/>
    <property type="evidence" value="ECO:0007669"/>
    <property type="project" value="UniProtKB-EC"/>
</dbReference>
<dbReference type="SUPFAM" id="SSF53474">
    <property type="entry name" value="alpha/beta-Hydrolases"/>
    <property type="match status" value="1"/>
</dbReference>
<feature type="domain" description="BD-FAE-like" evidence="2">
    <location>
        <begin position="57"/>
        <end position="244"/>
    </location>
</feature>
<organism evidence="3 4">
    <name type="scientific">Methylobacterium symbioticum</name>
    <dbReference type="NCBI Taxonomy" id="2584084"/>
    <lineage>
        <taxon>Bacteria</taxon>
        <taxon>Pseudomonadati</taxon>
        <taxon>Pseudomonadota</taxon>
        <taxon>Alphaproteobacteria</taxon>
        <taxon>Hyphomicrobiales</taxon>
        <taxon>Methylobacteriaceae</taxon>
        <taxon>Methylobacterium</taxon>
    </lineage>
</organism>
<dbReference type="EC" id="3.1.1.1" evidence="3"/>
<dbReference type="Pfam" id="PF20434">
    <property type="entry name" value="BD-FAE"/>
    <property type="match status" value="1"/>
</dbReference>
<dbReference type="RefSeq" id="WP_142581265.1">
    <property type="nucleotide sequence ID" value="NZ_CABFPH010000002.1"/>
</dbReference>
<sequence>MTRVLTALASLVCLVLAAFGIAAGSPLSLFDAIGPRDPGGRQALRDEPFGEGDRRRLDVYVPVGASDRAPVLIFFYGGSWQSGTKDDYAFVGQALAAQGFVTVVPDYRLFPESPFPGFLEDGAQAVAWVRDNIAAYGGDPRRIVLAGHSAGAYNAVMLGLDPSYLRAAGVDPRVIRAVAGLSGPYDFAPFDTETSIRVFGGAPDPAATQPVTFAGPNAPPAFLATGEADTVVRPRNTQSLAAKLRAAHVPVQERIYPRLDHSDPLLALSVTFRSKAPVLAEMAAFLKGQALNRQQVTVGVR</sequence>
<dbReference type="EMBL" id="CABFPH010000002">
    <property type="protein sequence ID" value="VUD69665.1"/>
    <property type="molecule type" value="Genomic_DNA"/>
</dbReference>
<name>A0A509E7W6_9HYPH</name>
<dbReference type="InterPro" id="IPR029058">
    <property type="entry name" value="AB_hydrolase_fold"/>
</dbReference>
<keyword evidence="1 3" id="KW-0378">Hydrolase</keyword>
<evidence type="ECO:0000256" key="1">
    <source>
        <dbReference type="ARBA" id="ARBA00022801"/>
    </source>
</evidence>
<dbReference type="InterPro" id="IPR049492">
    <property type="entry name" value="BD-FAE-like_dom"/>
</dbReference>
<proteinExistence type="predicted"/>
<dbReference type="PANTHER" id="PTHR48081:SF9">
    <property type="entry name" value="CARBOXYLESTERASE"/>
    <property type="match status" value="1"/>
</dbReference>
<evidence type="ECO:0000259" key="2">
    <source>
        <dbReference type="Pfam" id="PF20434"/>
    </source>
</evidence>
<dbReference type="InterPro" id="IPR050300">
    <property type="entry name" value="GDXG_lipolytic_enzyme"/>
</dbReference>
<evidence type="ECO:0000313" key="4">
    <source>
        <dbReference type="Proteomes" id="UP000410984"/>
    </source>
</evidence>
<dbReference type="AlphaFoldDB" id="A0A509E7W6"/>
<dbReference type="OrthoDB" id="9771666at2"/>